<gene>
    <name evidence="2" type="ORF">BD310DRAFT_811035</name>
</gene>
<keyword evidence="3" id="KW-1185">Reference proteome</keyword>
<proteinExistence type="predicted"/>
<reference evidence="2 3" key="1">
    <citation type="submission" date="2019-01" db="EMBL/GenBank/DDBJ databases">
        <title>Draft genome sequences of three monokaryotic isolates of the white-rot basidiomycete fungus Dichomitus squalens.</title>
        <authorList>
            <consortium name="DOE Joint Genome Institute"/>
            <person name="Lopez S.C."/>
            <person name="Andreopoulos B."/>
            <person name="Pangilinan J."/>
            <person name="Lipzen A."/>
            <person name="Riley R."/>
            <person name="Ahrendt S."/>
            <person name="Ng V."/>
            <person name="Barry K."/>
            <person name="Daum C."/>
            <person name="Grigoriev I.V."/>
            <person name="Hilden K.S."/>
            <person name="Makela M.R."/>
            <person name="de Vries R.P."/>
        </authorList>
    </citation>
    <scope>NUCLEOTIDE SEQUENCE [LARGE SCALE GENOMIC DNA]</scope>
    <source>
        <strain evidence="2 3">CBS 464.89</strain>
    </source>
</reference>
<dbReference type="InterPro" id="IPR045340">
    <property type="entry name" value="DUF6533"/>
</dbReference>
<organism evidence="2 3">
    <name type="scientific">Dichomitus squalens</name>
    <dbReference type="NCBI Taxonomy" id="114155"/>
    <lineage>
        <taxon>Eukaryota</taxon>
        <taxon>Fungi</taxon>
        <taxon>Dikarya</taxon>
        <taxon>Basidiomycota</taxon>
        <taxon>Agaricomycotina</taxon>
        <taxon>Agaricomycetes</taxon>
        <taxon>Polyporales</taxon>
        <taxon>Polyporaceae</taxon>
        <taxon>Dichomitus</taxon>
    </lineage>
</organism>
<evidence type="ECO:0000313" key="3">
    <source>
        <dbReference type="Proteomes" id="UP000292082"/>
    </source>
</evidence>
<dbReference type="EMBL" id="ML145094">
    <property type="protein sequence ID" value="TBU62257.1"/>
    <property type="molecule type" value="Genomic_DNA"/>
</dbReference>
<evidence type="ECO:0000259" key="1">
    <source>
        <dbReference type="Pfam" id="PF20151"/>
    </source>
</evidence>
<evidence type="ECO:0000313" key="2">
    <source>
        <dbReference type="EMBL" id="TBU62257.1"/>
    </source>
</evidence>
<dbReference type="Proteomes" id="UP000292082">
    <property type="component" value="Unassembled WGS sequence"/>
</dbReference>
<sequence>MPNYPASSLLVVYSMSAFSGLDVAQIVATQQSIVKDYYCTLAALTLLVFENAITLDREVALFWKRKVTGASVLFLSSRYITLLAYSVRTTLMANWSCSPFSYSNLTVVAQILAYTQYIPWAFFSALRVFALCDGRVRWPTAILVFVLSSPLFAMNYARLHWLTRVEDTVAGTECLMAEVRLPEEVNKFRGCIITADAIVLCVTWHTTYWSTRMGRKVLVHLTGRKRSFSSVLLHDGTRGWLLLTMNIIYLTLTMFPTEVDSLTQVSYVVEFSEPLTAILVSRFLLNLQAVGRRTEVSSQLTAESSPTPSARPGTLIFANQVVGSLGSFLSSPTDENYTFLAEVHDSSVTTHKSPSGNWELQGYDESPVKQSIYHA</sequence>
<protein>
    <recommendedName>
        <fullName evidence="1">DUF6533 domain-containing protein</fullName>
    </recommendedName>
</protein>
<accession>A0A4Q9Q4J6</accession>
<name>A0A4Q9Q4J6_9APHY</name>
<dbReference type="Pfam" id="PF20151">
    <property type="entry name" value="DUF6533"/>
    <property type="match status" value="1"/>
</dbReference>
<feature type="domain" description="DUF6533" evidence="1">
    <location>
        <begin position="38"/>
        <end position="83"/>
    </location>
</feature>
<dbReference type="AlphaFoldDB" id="A0A4Q9Q4J6"/>